<dbReference type="AlphaFoldDB" id="A0A1G7GCG6"/>
<evidence type="ECO:0000256" key="6">
    <source>
        <dbReference type="ARBA" id="ARBA00022763"/>
    </source>
</evidence>
<dbReference type="GO" id="GO:0006260">
    <property type="term" value="P:DNA replication"/>
    <property type="evidence" value="ECO:0007669"/>
    <property type="project" value="UniProtKB-KW"/>
</dbReference>
<accession>A0A1G7GCG6</accession>
<dbReference type="GO" id="GO:0008408">
    <property type="term" value="F:3'-5' exonuclease activity"/>
    <property type="evidence" value="ECO:0007669"/>
    <property type="project" value="InterPro"/>
</dbReference>
<evidence type="ECO:0000256" key="9">
    <source>
        <dbReference type="ARBA" id="ARBA00049244"/>
    </source>
</evidence>
<proteinExistence type="inferred from homology"/>
<keyword evidence="4" id="KW-0548">Nucleotidyltransferase</keyword>
<feature type="domain" description="Polymerase/histidinol phosphatase N-terminal" evidence="10">
    <location>
        <begin position="14"/>
        <end position="81"/>
    </location>
</feature>
<dbReference type="HAMAP" id="MF_01902">
    <property type="entry name" value="DNApol_error_prone"/>
    <property type="match status" value="1"/>
</dbReference>
<dbReference type="InterPro" id="IPR003141">
    <property type="entry name" value="Pol/His_phosphatase_N"/>
</dbReference>
<dbReference type="InterPro" id="IPR029460">
    <property type="entry name" value="DNAPol_HHH"/>
</dbReference>
<dbReference type="InterPro" id="IPR011708">
    <property type="entry name" value="DNA_pol3_alpha_NTPase_dom"/>
</dbReference>
<evidence type="ECO:0000256" key="1">
    <source>
        <dbReference type="ARBA" id="ARBA00012417"/>
    </source>
</evidence>
<dbReference type="NCBIfam" id="TIGR00594">
    <property type="entry name" value="polc"/>
    <property type="match status" value="1"/>
</dbReference>
<sequence length="1083" mass="121598">MSGTWQVFMTDRYIELHSASAFSFLEGGSQPEKLAERAFDLEMPAIALMDRNGFYGSARFHKIASENKIIAHVGAEVAVTGFGHRLVPPVWLPHQHLSEPVRLPLLCETREGYQNLCQLITRFKMRESTKQEGSAKLADMEEYGRGLICLTGGDEGPLAAALMRGGESAGRETVEHLVRIFGPNNVYVELQRHRERAEEWRNHASMRIAESLRLPVLATNGVRYATKYDREIADLFTAVRNHTRLDDAGRLLATNNQRHLRPANRMAALFRDVPGAIENTVELSSRLQFQLSDLGYEFPRYPVPDGETMDSYLGKRVAEGVARRYGSKRNAGLLERAKKQVAHELKLIAKLGFAGYFLIVWDIVEFCKRHGILIQGRGSAANSAVCYALEITAIDPVGMELLFERFLSESRGEWPDIDLDLPSEEKREQAIQYVYERYGQLGAAMTANVITYRGKSAAREVGKALGFDPESLQRLSGLVANYEWKGPNDTMARSFQNAGFDVQHPRIAKYLELCMRVQDLPRHLGQHSGGMVICQGALDKVVPLERASMPGRTVVQWDKEDCANLGIIKVDLLGLGMMAVLKDCLTLVPQHYGEPLDLAQLPEDEEVYRTLQRADTIGMFQVESRAQMSSLPRNRPEKFYDLVVQVAIIRPGPIVGKMMHPYMRRRQKQEEVSYPHPSLESTLKRTLGVPLFQEQLLRMAMVVANFTGSEAEELRRAVGMRRSWERMKNLEGRLREGMTANGLDTETQETIIQNISSFALYGFPESHAASFALIAYASAYIKVKYLAAFTCAMLNNQPMGFYSPSVIVEDARRHGLRVKPIDIQISDWPCSVEHEADHSLSLRLGLGYVRGLRSQCSEAIVRARMQARFSSVDDLVLRVPQLNRKELSLLANVGALNSLDGVVHRRDALWQIERAGRPEGPLLMQQSRWLREEVSESPLLPMTAEERLVADYAVSSVTTGPHPMWFRRQELQQKGYLRAVDLAHRPDGFYVRTAGLAIAKQRPGTASGVVFLSVSDETGVFNVFVGPEFFEKNRQVITTAKFIAVEGLLQKEGPIIHVMASSFKELSLDGASGRLQVTSHDFH</sequence>
<dbReference type="SMART" id="SM00481">
    <property type="entry name" value="POLIIIAc"/>
    <property type="match status" value="1"/>
</dbReference>
<dbReference type="Proteomes" id="UP000182427">
    <property type="component" value="Chromosome I"/>
</dbReference>
<evidence type="ECO:0000256" key="5">
    <source>
        <dbReference type="ARBA" id="ARBA00022705"/>
    </source>
</evidence>
<keyword evidence="8" id="KW-0234">DNA repair</keyword>
<dbReference type="Pfam" id="PF14579">
    <property type="entry name" value="HHH_6"/>
    <property type="match status" value="1"/>
</dbReference>
<dbReference type="GO" id="GO:0006281">
    <property type="term" value="P:DNA repair"/>
    <property type="evidence" value="ECO:0007669"/>
    <property type="project" value="UniProtKB-KW"/>
</dbReference>
<name>A0A1G7GCG6_9BACT</name>
<dbReference type="EC" id="2.7.7.7" evidence="1"/>
<dbReference type="EMBL" id="LT629690">
    <property type="protein sequence ID" value="SDE85820.1"/>
    <property type="molecule type" value="Genomic_DNA"/>
</dbReference>
<dbReference type="Gene3D" id="1.10.150.870">
    <property type="match status" value="1"/>
</dbReference>
<dbReference type="InterPro" id="IPR040982">
    <property type="entry name" value="DNA_pol3_finger"/>
</dbReference>
<gene>
    <name evidence="11" type="ORF">SAMN05444167_0647</name>
</gene>
<protein>
    <recommendedName>
        <fullName evidence="1">DNA-directed DNA polymerase</fullName>
        <ecNumber evidence="1">2.7.7.7</ecNumber>
    </recommendedName>
</protein>
<keyword evidence="12" id="KW-1185">Reference proteome</keyword>
<keyword evidence="2" id="KW-0963">Cytoplasm</keyword>
<evidence type="ECO:0000256" key="7">
    <source>
        <dbReference type="ARBA" id="ARBA00022932"/>
    </source>
</evidence>
<dbReference type="GO" id="GO:0003887">
    <property type="term" value="F:DNA-directed DNA polymerase activity"/>
    <property type="evidence" value="ECO:0007669"/>
    <property type="project" value="UniProtKB-KW"/>
</dbReference>
<dbReference type="Pfam" id="PF17657">
    <property type="entry name" value="DNA_pol3_finger"/>
    <property type="match status" value="1"/>
</dbReference>
<dbReference type="Pfam" id="PF07733">
    <property type="entry name" value="DNA_pol3_alpha"/>
    <property type="match status" value="1"/>
</dbReference>
<evidence type="ECO:0000256" key="4">
    <source>
        <dbReference type="ARBA" id="ARBA00022695"/>
    </source>
</evidence>
<keyword evidence="5" id="KW-0235">DNA replication</keyword>
<dbReference type="InterPro" id="IPR023073">
    <property type="entry name" value="DnaE2"/>
</dbReference>
<keyword evidence="3" id="KW-0808">Transferase</keyword>
<dbReference type="Gene3D" id="3.20.20.140">
    <property type="entry name" value="Metal-dependent hydrolases"/>
    <property type="match status" value="1"/>
</dbReference>
<dbReference type="Pfam" id="PF02811">
    <property type="entry name" value="PHP"/>
    <property type="match status" value="1"/>
</dbReference>
<dbReference type="InterPro" id="IPR004805">
    <property type="entry name" value="DnaE2/DnaE/PolC"/>
</dbReference>
<evidence type="ECO:0000256" key="8">
    <source>
        <dbReference type="ARBA" id="ARBA00023204"/>
    </source>
</evidence>
<evidence type="ECO:0000313" key="12">
    <source>
        <dbReference type="Proteomes" id="UP000182427"/>
    </source>
</evidence>
<dbReference type="NCBIfam" id="NF004225">
    <property type="entry name" value="PRK05672.1"/>
    <property type="match status" value="1"/>
</dbReference>
<evidence type="ECO:0000313" key="11">
    <source>
        <dbReference type="EMBL" id="SDE85820.1"/>
    </source>
</evidence>
<dbReference type="InterPro" id="IPR004013">
    <property type="entry name" value="PHP_dom"/>
</dbReference>
<evidence type="ECO:0000256" key="3">
    <source>
        <dbReference type="ARBA" id="ARBA00022679"/>
    </source>
</evidence>
<reference evidence="12" key="1">
    <citation type="submission" date="2016-10" db="EMBL/GenBank/DDBJ databases">
        <authorList>
            <person name="Varghese N."/>
            <person name="Submissions S."/>
        </authorList>
    </citation>
    <scope>NUCLEOTIDE SEQUENCE [LARGE SCALE GENOMIC DNA]</scope>
    <source>
        <strain evidence="12">GAS232</strain>
    </source>
</reference>
<dbReference type="PANTHER" id="PTHR32294:SF4">
    <property type="entry name" value="ERROR-PRONE DNA POLYMERASE"/>
    <property type="match status" value="1"/>
</dbReference>
<organism evidence="11 12">
    <name type="scientific">Terriglobus roseus</name>
    <dbReference type="NCBI Taxonomy" id="392734"/>
    <lineage>
        <taxon>Bacteria</taxon>
        <taxon>Pseudomonadati</taxon>
        <taxon>Acidobacteriota</taxon>
        <taxon>Terriglobia</taxon>
        <taxon>Terriglobales</taxon>
        <taxon>Acidobacteriaceae</taxon>
        <taxon>Terriglobus</taxon>
    </lineage>
</organism>
<keyword evidence="7" id="KW-0239">DNA-directed DNA polymerase</keyword>
<dbReference type="CDD" id="cd04485">
    <property type="entry name" value="DnaE_OBF"/>
    <property type="match status" value="1"/>
</dbReference>
<evidence type="ECO:0000256" key="2">
    <source>
        <dbReference type="ARBA" id="ARBA00022490"/>
    </source>
</evidence>
<evidence type="ECO:0000259" key="10">
    <source>
        <dbReference type="SMART" id="SM00481"/>
    </source>
</evidence>
<dbReference type="PANTHER" id="PTHR32294">
    <property type="entry name" value="DNA POLYMERASE III SUBUNIT ALPHA"/>
    <property type="match status" value="1"/>
</dbReference>
<keyword evidence="6" id="KW-0227">DNA damage</keyword>
<comment type="catalytic activity">
    <reaction evidence="9">
        <text>DNA(n) + a 2'-deoxyribonucleoside 5'-triphosphate = DNA(n+1) + diphosphate</text>
        <dbReference type="Rhea" id="RHEA:22508"/>
        <dbReference type="Rhea" id="RHEA-COMP:17339"/>
        <dbReference type="Rhea" id="RHEA-COMP:17340"/>
        <dbReference type="ChEBI" id="CHEBI:33019"/>
        <dbReference type="ChEBI" id="CHEBI:61560"/>
        <dbReference type="ChEBI" id="CHEBI:173112"/>
        <dbReference type="EC" id="2.7.7.7"/>
    </reaction>
</comment>